<organism evidence="8 9">
    <name type="scientific">Acrobeloides nanus</name>
    <dbReference type="NCBI Taxonomy" id="290746"/>
    <lineage>
        <taxon>Eukaryota</taxon>
        <taxon>Metazoa</taxon>
        <taxon>Ecdysozoa</taxon>
        <taxon>Nematoda</taxon>
        <taxon>Chromadorea</taxon>
        <taxon>Rhabditida</taxon>
        <taxon>Tylenchina</taxon>
        <taxon>Cephalobomorpha</taxon>
        <taxon>Cephaloboidea</taxon>
        <taxon>Cephalobidae</taxon>
        <taxon>Acrobeloides</taxon>
    </lineage>
</organism>
<dbReference type="InterPro" id="IPR004046">
    <property type="entry name" value="GST_C"/>
</dbReference>
<dbReference type="PROSITE" id="PS50404">
    <property type="entry name" value="GST_NTER"/>
    <property type="match status" value="1"/>
</dbReference>
<protein>
    <recommendedName>
        <fullName evidence="1">glutathione transferase</fullName>
        <ecNumber evidence="1">2.5.1.18</ecNumber>
    </recommendedName>
    <alternativeName>
        <fullName evidence="5">GST class-sigma</fullName>
    </alternativeName>
</protein>
<accession>A0A914E6A9</accession>
<dbReference type="GO" id="GO:0004364">
    <property type="term" value="F:glutathione transferase activity"/>
    <property type="evidence" value="ECO:0007669"/>
    <property type="project" value="UniProtKB-EC"/>
</dbReference>
<dbReference type="PANTHER" id="PTHR11571:SF224">
    <property type="entry name" value="HEMATOPOIETIC PROSTAGLANDIN D SYNTHASE"/>
    <property type="match status" value="1"/>
</dbReference>
<feature type="domain" description="GST C-terminal" evidence="7">
    <location>
        <begin position="84"/>
        <end position="208"/>
    </location>
</feature>
<name>A0A914E6A9_9BILA</name>
<proteinExistence type="inferred from homology"/>
<dbReference type="FunFam" id="1.20.1050.10:FF:000031">
    <property type="entry name" value="Glutathione S-Transferase"/>
    <property type="match status" value="1"/>
</dbReference>
<dbReference type="SUPFAM" id="SSF47616">
    <property type="entry name" value="GST C-terminal domain-like"/>
    <property type="match status" value="1"/>
</dbReference>
<dbReference type="InterPro" id="IPR036282">
    <property type="entry name" value="Glutathione-S-Trfase_C_sf"/>
</dbReference>
<evidence type="ECO:0000256" key="3">
    <source>
        <dbReference type="ARBA" id="ARBA00038317"/>
    </source>
</evidence>
<evidence type="ECO:0000259" key="6">
    <source>
        <dbReference type="PROSITE" id="PS50404"/>
    </source>
</evidence>
<dbReference type="Gene3D" id="1.20.1050.10">
    <property type="match status" value="1"/>
</dbReference>
<dbReference type="Proteomes" id="UP000887540">
    <property type="component" value="Unplaced"/>
</dbReference>
<evidence type="ECO:0000256" key="1">
    <source>
        <dbReference type="ARBA" id="ARBA00012452"/>
    </source>
</evidence>
<dbReference type="InterPro" id="IPR050213">
    <property type="entry name" value="GST_superfamily"/>
</dbReference>
<dbReference type="EC" id="2.5.1.18" evidence="1"/>
<dbReference type="Pfam" id="PF14497">
    <property type="entry name" value="GST_C_3"/>
    <property type="match status" value="1"/>
</dbReference>
<dbReference type="GO" id="GO:0006749">
    <property type="term" value="P:glutathione metabolic process"/>
    <property type="evidence" value="ECO:0007669"/>
    <property type="project" value="TreeGrafter"/>
</dbReference>
<dbReference type="PANTHER" id="PTHR11571">
    <property type="entry name" value="GLUTATHIONE S-TRANSFERASE"/>
    <property type="match status" value="1"/>
</dbReference>
<dbReference type="Gene3D" id="3.40.30.10">
    <property type="entry name" value="Glutaredoxin"/>
    <property type="match status" value="1"/>
</dbReference>
<dbReference type="InterPro" id="IPR040079">
    <property type="entry name" value="Glutathione_S-Trfase"/>
</dbReference>
<comment type="similarity">
    <text evidence="3">Belongs to the GST superfamily. Sigma family.</text>
</comment>
<reference evidence="9" key="1">
    <citation type="submission" date="2022-11" db="UniProtKB">
        <authorList>
            <consortium name="WormBaseParasite"/>
        </authorList>
    </citation>
    <scope>IDENTIFICATION</scope>
</reference>
<keyword evidence="8" id="KW-1185">Reference proteome</keyword>
<dbReference type="InterPro" id="IPR010987">
    <property type="entry name" value="Glutathione-S-Trfase_C-like"/>
</dbReference>
<keyword evidence="2" id="KW-0808">Transferase</keyword>
<dbReference type="AlphaFoldDB" id="A0A914E6A9"/>
<evidence type="ECO:0000256" key="4">
    <source>
        <dbReference type="ARBA" id="ARBA00047960"/>
    </source>
</evidence>
<comment type="catalytic activity">
    <reaction evidence="4">
        <text>RX + glutathione = an S-substituted glutathione + a halide anion + H(+)</text>
        <dbReference type="Rhea" id="RHEA:16437"/>
        <dbReference type="ChEBI" id="CHEBI:15378"/>
        <dbReference type="ChEBI" id="CHEBI:16042"/>
        <dbReference type="ChEBI" id="CHEBI:17792"/>
        <dbReference type="ChEBI" id="CHEBI:57925"/>
        <dbReference type="ChEBI" id="CHEBI:90779"/>
        <dbReference type="EC" id="2.5.1.18"/>
    </reaction>
</comment>
<dbReference type="SUPFAM" id="SSF52833">
    <property type="entry name" value="Thioredoxin-like"/>
    <property type="match status" value="1"/>
</dbReference>
<dbReference type="InterPro" id="IPR004045">
    <property type="entry name" value="Glutathione_S-Trfase_N"/>
</dbReference>
<evidence type="ECO:0000256" key="2">
    <source>
        <dbReference type="ARBA" id="ARBA00022679"/>
    </source>
</evidence>
<dbReference type="WBParaSite" id="ACRNAN_scaffold6058.g13059.t1">
    <property type="protein sequence ID" value="ACRNAN_scaffold6058.g13059.t1"/>
    <property type="gene ID" value="ACRNAN_scaffold6058.g13059"/>
</dbReference>
<evidence type="ECO:0000313" key="9">
    <source>
        <dbReference type="WBParaSite" id="ACRNAN_scaffold6058.g13059.t1"/>
    </source>
</evidence>
<dbReference type="Pfam" id="PF02798">
    <property type="entry name" value="GST_N"/>
    <property type="match status" value="1"/>
</dbReference>
<dbReference type="InterPro" id="IPR036249">
    <property type="entry name" value="Thioredoxin-like_sf"/>
</dbReference>
<dbReference type="GO" id="GO:0005737">
    <property type="term" value="C:cytoplasm"/>
    <property type="evidence" value="ECO:0007669"/>
    <property type="project" value="UniProtKB-ARBA"/>
</dbReference>
<sequence length="208" mass="23617">MNKSDGVMNSEKGFEHISKCILTAEWDKKAIFEDVKSSPEDISKRLAAFQYGVVPVLEVDGKTLSQSSAINRYLARKYGLAGKDDFEAAQIDAVADFHKDVYNELVPYIYTKFGYMPGDPATLKQAFLESTDKLFPTYVKLLKESGSGFFAKSGLSWVDFVVANYLLSIRINEPEVLKKYPELEKYVDRVHAVPQIKEYVEKRDQTVF</sequence>
<dbReference type="SFLD" id="SFLDS00019">
    <property type="entry name" value="Glutathione_Transferase_(cytos"/>
    <property type="match status" value="1"/>
</dbReference>
<evidence type="ECO:0000313" key="8">
    <source>
        <dbReference type="Proteomes" id="UP000887540"/>
    </source>
</evidence>
<evidence type="ECO:0000256" key="5">
    <source>
        <dbReference type="ARBA" id="ARBA00078118"/>
    </source>
</evidence>
<dbReference type="PROSITE" id="PS50405">
    <property type="entry name" value="GST_CTER"/>
    <property type="match status" value="1"/>
</dbReference>
<evidence type="ECO:0000259" key="7">
    <source>
        <dbReference type="PROSITE" id="PS50405"/>
    </source>
</evidence>
<dbReference type="CDD" id="cd03192">
    <property type="entry name" value="GST_C_Sigma_like"/>
    <property type="match status" value="1"/>
</dbReference>
<feature type="domain" description="GST N-terminal" evidence="6">
    <location>
        <begin position="1"/>
        <end position="82"/>
    </location>
</feature>